<dbReference type="AlphaFoldDB" id="A0A382RBE0"/>
<sequence>RINTEERGSLLLISIDRPSKLNGFTPTMMAELARAYSCLEAGDYRCGILYAVGENFTAGLDLPKMAPLIRAGESIVPADCVDPFNLRPPFRQTPLVVAVQGYCYTLGIEVMLAADIVVAAADTRFSQLEVKRGVMATGGATIRMVERSGWGNAMRYLLTGDEFDAETALRLNFVQEIVEPGEQLDRALEIAQQIATCAPLAVRQTIVSARLAIDQGSAAASRRFRDVQTELMRSTDAAEGVRSFVERRTPQFTGR</sequence>
<dbReference type="InterPro" id="IPR001753">
    <property type="entry name" value="Enoyl-CoA_hydra/iso"/>
</dbReference>
<evidence type="ECO:0000256" key="1">
    <source>
        <dbReference type="ARBA" id="ARBA00005254"/>
    </source>
</evidence>
<dbReference type="Gene3D" id="1.10.12.10">
    <property type="entry name" value="Lyase 2-enoyl-coa Hydratase, Chain A, domain 2"/>
    <property type="match status" value="1"/>
</dbReference>
<dbReference type="CDD" id="cd06558">
    <property type="entry name" value="crotonase-like"/>
    <property type="match status" value="1"/>
</dbReference>
<dbReference type="EMBL" id="UINC01120202">
    <property type="protein sequence ID" value="SVC94542.1"/>
    <property type="molecule type" value="Genomic_DNA"/>
</dbReference>
<dbReference type="NCBIfam" id="NF005126">
    <property type="entry name" value="PRK06563.1"/>
    <property type="match status" value="1"/>
</dbReference>
<dbReference type="InterPro" id="IPR014748">
    <property type="entry name" value="Enoyl-CoA_hydra_C"/>
</dbReference>
<evidence type="ECO:0008006" key="3">
    <source>
        <dbReference type="Google" id="ProtNLM"/>
    </source>
</evidence>
<accession>A0A382RBE0</accession>
<dbReference type="SUPFAM" id="SSF52096">
    <property type="entry name" value="ClpP/crotonase"/>
    <property type="match status" value="1"/>
</dbReference>
<evidence type="ECO:0000313" key="2">
    <source>
        <dbReference type="EMBL" id="SVC94542.1"/>
    </source>
</evidence>
<dbReference type="Pfam" id="PF00378">
    <property type="entry name" value="ECH_1"/>
    <property type="match status" value="1"/>
</dbReference>
<organism evidence="2">
    <name type="scientific">marine metagenome</name>
    <dbReference type="NCBI Taxonomy" id="408172"/>
    <lineage>
        <taxon>unclassified sequences</taxon>
        <taxon>metagenomes</taxon>
        <taxon>ecological metagenomes</taxon>
    </lineage>
</organism>
<dbReference type="PANTHER" id="PTHR43802">
    <property type="entry name" value="ENOYL-COA HYDRATASE"/>
    <property type="match status" value="1"/>
</dbReference>
<feature type="non-terminal residue" evidence="2">
    <location>
        <position position="1"/>
    </location>
</feature>
<protein>
    <recommendedName>
        <fullName evidence="3">Enoyl-CoA hydratase</fullName>
    </recommendedName>
</protein>
<dbReference type="Gene3D" id="3.90.226.10">
    <property type="entry name" value="2-enoyl-CoA Hydratase, Chain A, domain 1"/>
    <property type="match status" value="1"/>
</dbReference>
<name>A0A382RBE0_9ZZZZ</name>
<proteinExistence type="inferred from homology"/>
<dbReference type="InterPro" id="IPR029045">
    <property type="entry name" value="ClpP/crotonase-like_dom_sf"/>
</dbReference>
<dbReference type="PANTHER" id="PTHR43802:SF1">
    <property type="entry name" value="IP11341P-RELATED"/>
    <property type="match status" value="1"/>
</dbReference>
<gene>
    <name evidence="2" type="ORF">METZ01_LOCUS347396</name>
</gene>
<reference evidence="2" key="1">
    <citation type="submission" date="2018-05" db="EMBL/GenBank/DDBJ databases">
        <authorList>
            <person name="Lanie J.A."/>
            <person name="Ng W.-L."/>
            <person name="Kazmierczak K.M."/>
            <person name="Andrzejewski T.M."/>
            <person name="Davidsen T.M."/>
            <person name="Wayne K.J."/>
            <person name="Tettelin H."/>
            <person name="Glass J.I."/>
            <person name="Rusch D."/>
            <person name="Podicherti R."/>
            <person name="Tsui H.-C.T."/>
            <person name="Winkler M.E."/>
        </authorList>
    </citation>
    <scope>NUCLEOTIDE SEQUENCE</scope>
</reference>
<comment type="similarity">
    <text evidence="1">Belongs to the enoyl-CoA hydratase/isomerase family.</text>
</comment>